<evidence type="ECO:0000313" key="2">
    <source>
        <dbReference type="EMBL" id="EMS53530.1"/>
    </source>
</evidence>
<sequence length="74" mass="7419">MSAGIVAVGGASCAAAVIGVGEDDPGTDVVVAERQCRWALRFHLVGVNHVLSGSSAGRSGDGDRSSHDRQQSGA</sequence>
<name>M7ZMI5_TRIUA</name>
<organism evidence="2">
    <name type="scientific">Triticum urartu</name>
    <name type="common">Red wild einkorn</name>
    <name type="synonym">Crithodium urartu</name>
    <dbReference type="NCBI Taxonomy" id="4572"/>
    <lineage>
        <taxon>Eukaryota</taxon>
        <taxon>Viridiplantae</taxon>
        <taxon>Streptophyta</taxon>
        <taxon>Embryophyta</taxon>
        <taxon>Tracheophyta</taxon>
        <taxon>Spermatophyta</taxon>
        <taxon>Magnoliopsida</taxon>
        <taxon>Liliopsida</taxon>
        <taxon>Poales</taxon>
        <taxon>Poaceae</taxon>
        <taxon>BOP clade</taxon>
        <taxon>Pooideae</taxon>
        <taxon>Triticodae</taxon>
        <taxon>Triticeae</taxon>
        <taxon>Triticinae</taxon>
        <taxon>Triticum</taxon>
    </lineage>
</organism>
<proteinExistence type="predicted"/>
<reference evidence="2" key="1">
    <citation type="journal article" date="2013" name="Nature">
        <title>Draft genome of the wheat A-genome progenitor Triticum urartu.</title>
        <authorList>
            <person name="Ling H.Q."/>
            <person name="Zhao S."/>
            <person name="Liu D."/>
            <person name="Wang J."/>
            <person name="Sun H."/>
            <person name="Zhang C."/>
            <person name="Fan H."/>
            <person name="Li D."/>
            <person name="Dong L."/>
            <person name="Tao Y."/>
            <person name="Gao C."/>
            <person name="Wu H."/>
            <person name="Li Y."/>
            <person name="Cui Y."/>
            <person name="Guo X."/>
            <person name="Zheng S."/>
            <person name="Wang B."/>
            <person name="Yu K."/>
            <person name="Liang Q."/>
            <person name="Yang W."/>
            <person name="Lou X."/>
            <person name="Chen J."/>
            <person name="Feng M."/>
            <person name="Jian J."/>
            <person name="Zhang X."/>
            <person name="Luo G."/>
            <person name="Jiang Y."/>
            <person name="Liu J."/>
            <person name="Wang Z."/>
            <person name="Sha Y."/>
            <person name="Zhang B."/>
            <person name="Wu H."/>
            <person name="Tang D."/>
            <person name="Shen Q."/>
            <person name="Xue P."/>
            <person name="Zou S."/>
            <person name="Wang X."/>
            <person name="Liu X."/>
            <person name="Wang F."/>
            <person name="Yang Y."/>
            <person name="An X."/>
            <person name="Dong Z."/>
            <person name="Zhang K."/>
            <person name="Zhang X."/>
            <person name="Luo M.C."/>
            <person name="Dvorak J."/>
            <person name="Tong Y."/>
            <person name="Wang J."/>
            <person name="Yang H."/>
            <person name="Li Z."/>
            <person name="Wang D."/>
            <person name="Zhang A."/>
            <person name="Wang J."/>
        </authorList>
    </citation>
    <scope>NUCLEOTIDE SEQUENCE</scope>
</reference>
<protein>
    <submittedName>
        <fullName evidence="2">Uncharacterized protein</fullName>
    </submittedName>
</protein>
<feature type="region of interest" description="Disordered" evidence="1">
    <location>
        <begin position="53"/>
        <end position="74"/>
    </location>
</feature>
<gene>
    <name evidence="2" type="ORF">TRIUR3_13329</name>
</gene>
<dbReference type="EMBL" id="KD193312">
    <property type="protein sequence ID" value="EMS53530.1"/>
    <property type="molecule type" value="Genomic_DNA"/>
</dbReference>
<evidence type="ECO:0000256" key="1">
    <source>
        <dbReference type="SAM" id="MobiDB-lite"/>
    </source>
</evidence>
<accession>M7ZMI5</accession>
<feature type="compositionally biased region" description="Basic and acidic residues" evidence="1">
    <location>
        <begin position="60"/>
        <end position="74"/>
    </location>
</feature>
<dbReference type="AlphaFoldDB" id="M7ZMI5"/>